<evidence type="ECO:0000313" key="8">
    <source>
        <dbReference type="EMBL" id="KAK9141576.1"/>
    </source>
</evidence>
<dbReference type="Gene3D" id="2.60.120.330">
    <property type="entry name" value="B-lactam Antibiotic, Isopenicillin N Synthase, Chain"/>
    <property type="match status" value="1"/>
</dbReference>
<evidence type="ECO:0000256" key="3">
    <source>
        <dbReference type="ARBA" id="ARBA00054658"/>
    </source>
</evidence>
<dbReference type="PANTHER" id="PTHR47990">
    <property type="entry name" value="2-OXOGLUTARATE (2OG) AND FE(II)-DEPENDENT OXYGENASE SUPERFAMILY PROTEIN-RELATED"/>
    <property type="match status" value="1"/>
</dbReference>
<dbReference type="Pfam" id="PF14226">
    <property type="entry name" value="DIOX_N"/>
    <property type="match status" value="1"/>
</dbReference>
<dbReference type="SUPFAM" id="SSF51197">
    <property type="entry name" value="Clavaminate synthase-like"/>
    <property type="match status" value="1"/>
</dbReference>
<dbReference type="Proteomes" id="UP001420932">
    <property type="component" value="Unassembled WGS sequence"/>
</dbReference>
<accession>A0AAP0JWP4</accession>
<gene>
    <name evidence="8" type="ORF">Syun_010976</name>
</gene>
<dbReference type="PROSITE" id="PS51471">
    <property type="entry name" value="FE2OG_OXY"/>
    <property type="match status" value="1"/>
</dbReference>
<comment type="similarity">
    <text evidence="6">Belongs to the iron/ascorbate-dependent oxidoreductase family.</text>
</comment>
<dbReference type="InterPro" id="IPR005123">
    <property type="entry name" value="Oxoglu/Fe-dep_dioxygenase_dom"/>
</dbReference>
<protein>
    <recommendedName>
        <fullName evidence="4">2-oxoglutarate-dependent dioxygenase DAO</fullName>
    </recommendedName>
    <alternativeName>
        <fullName evidence="5">Protein DIOXYGENASE FOR AUXIN OXIDATION</fullName>
    </alternativeName>
</protein>
<dbReference type="InterPro" id="IPR026992">
    <property type="entry name" value="DIOX_N"/>
</dbReference>
<proteinExistence type="inferred from homology"/>
<dbReference type="Pfam" id="PF03171">
    <property type="entry name" value="2OG-FeII_Oxy"/>
    <property type="match status" value="1"/>
</dbReference>
<feature type="domain" description="Fe2OG dioxygenase" evidence="7">
    <location>
        <begin position="169"/>
        <end position="272"/>
    </location>
</feature>
<evidence type="ECO:0000256" key="6">
    <source>
        <dbReference type="RuleBase" id="RU003682"/>
    </source>
</evidence>
<dbReference type="GO" id="GO:0046872">
    <property type="term" value="F:metal ion binding"/>
    <property type="evidence" value="ECO:0007669"/>
    <property type="project" value="UniProtKB-KW"/>
</dbReference>
<evidence type="ECO:0000256" key="5">
    <source>
        <dbReference type="ARBA" id="ARBA00076740"/>
    </source>
</evidence>
<evidence type="ECO:0000313" key="9">
    <source>
        <dbReference type="Proteomes" id="UP001420932"/>
    </source>
</evidence>
<name>A0AAP0JWP4_9MAGN</name>
<keyword evidence="1 6" id="KW-0479">Metal-binding</keyword>
<dbReference type="InterPro" id="IPR044861">
    <property type="entry name" value="IPNS-like_FE2OG_OXY"/>
</dbReference>
<evidence type="ECO:0000256" key="1">
    <source>
        <dbReference type="ARBA" id="ARBA00022723"/>
    </source>
</evidence>
<comment type="function">
    <text evidence="3">2-oxoglutarate-dependent dioxygenase essential for auxin catabolism and maintenance of auxin homeostasis in reproductive organs. Catalyzes the irreversible oxidation of indole-3-acetic acid (IAA) to the biologically inactive 2-oxoindole-3-acetic acid (OxIAA).</text>
</comment>
<dbReference type="InterPro" id="IPR027443">
    <property type="entry name" value="IPNS-like_sf"/>
</dbReference>
<dbReference type="FunFam" id="2.60.120.330:FF:000017">
    <property type="entry name" value="2-oxoglutarate-dependent dioxygenase DAO"/>
    <property type="match status" value="1"/>
</dbReference>
<evidence type="ECO:0000256" key="4">
    <source>
        <dbReference type="ARBA" id="ARBA00074102"/>
    </source>
</evidence>
<evidence type="ECO:0000256" key="2">
    <source>
        <dbReference type="ARBA" id="ARBA00023004"/>
    </source>
</evidence>
<reference evidence="8 9" key="1">
    <citation type="submission" date="2024-01" db="EMBL/GenBank/DDBJ databases">
        <title>Genome assemblies of Stephania.</title>
        <authorList>
            <person name="Yang L."/>
        </authorList>
    </citation>
    <scope>NUCLEOTIDE SEQUENCE [LARGE SCALE GENOMIC DNA]</scope>
    <source>
        <strain evidence="8">YNDBR</strain>
        <tissue evidence="8">Leaf</tissue>
    </source>
</reference>
<evidence type="ECO:0000259" key="7">
    <source>
        <dbReference type="PROSITE" id="PS51471"/>
    </source>
</evidence>
<keyword evidence="6" id="KW-0560">Oxidoreductase</keyword>
<dbReference type="GO" id="GO:0016491">
    <property type="term" value="F:oxidoreductase activity"/>
    <property type="evidence" value="ECO:0007669"/>
    <property type="project" value="UniProtKB-KW"/>
</dbReference>
<dbReference type="EMBL" id="JBBNAF010000005">
    <property type="protein sequence ID" value="KAK9141576.1"/>
    <property type="molecule type" value="Genomic_DNA"/>
</dbReference>
<dbReference type="InterPro" id="IPR050231">
    <property type="entry name" value="Iron_ascorbate_oxido_reductase"/>
</dbReference>
<sequence>MGLKCNDDTNHHRIPILDFTSIEDLKEGSDGWNQLCDQVREACEKAGCFQVVYTGQVPDALRQDMAIAIKELFDLPEETKEKNNSPKPYYGYLSKSEVVPLYESFGIEDATSLAGAQAFTDLMWPGGHPSFCQTINSMSNKMKELELLVRKMLFTSYGVMKYYDENVGGTEHILRVMKYEAPSSNDGEAIGLTPHTDKGVLTILHQADEVQGLQVLSDQGDWFGISPMKGLFTIFVGEALKAWSNGRLVAARHRVIMSGKKKRYSYALFGTPKEGTVVEVPLEMVDKEHPLMFRPFNFMDFLYYFYANYTSDNTLETYAGV</sequence>
<keyword evidence="9" id="KW-1185">Reference proteome</keyword>
<organism evidence="8 9">
    <name type="scientific">Stephania yunnanensis</name>
    <dbReference type="NCBI Taxonomy" id="152371"/>
    <lineage>
        <taxon>Eukaryota</taxon>
        <taxon>Viridiplantae</taxon>
        <taxon>Streptophyta</taxon>
        <taxon>Embryophyta</taxon>
        <taxon>Tracheophyta</taxon>
        <taxon>Spermatophyta</taxon>
        <taxon>Magnoliopsida</taxon>
        <taxon>Ranunculales</taxon>
        <taxon>Menispermaceae</taxon>
        <taxon>Menispermoideae</taxon>
        <taxon>Cissampelideae</taxon>
        <taxon>Stephania</taxon>
    </lineage>
</organism>
<keyword evidence="2 6" id="KW-0408">Iron</keyword>
<comment type="caution">
    <text evidence="8">The sequence shown here is derived from an EMBL/GenBank/DDBJ whole genome shotgun (WGS) entry which is preliminary data.</text>
</comment>
<dbReference type="AlphaFoldDB" id="A0AAP0JWP4"/>